<dbReference type="GO" id="GO:0000175">
    <property type="term" value="F:3'-5'-RNA exonuclease activity"/>
    <property type="evidence" value="ECO:0007669"/>
    <property type="project" value="TreeGrafter"/>
</dbReference>
<comment type="caution">
    <text evidence="3">The sequence shown here is derived from an EMBL/GenBank/DDBJ whole genome shotgun (WGS) entry which is preliminary data.</text>
</comment>
<dbReference type="PANTHER" id="PTHR12121:SF100">
    <property type="entry name" value="POLY(A)-SPECIFIC RIBONUCLEASE"/>
    <property type="match status" value="1"/>
</dbReference>
<protein>
    <recommendedName>
        <fullName evidence="2">Endonuclease/exonuclease/phosphatase domain-containing protein</fullName>
    </recommendedName>
</protein>
<feature type="region of interest" description="Disordered" evidence="1">
    <location>
        <begin position="271"/>
        <end position="292"/>
    </location>
</feature>
<proteinExistence type="predicted"/>
<accession>A0A150GGX2</accession>
<gene>
    <name evidence="3" type="ORF">GPECTOR_23g117</name>
</gene>
<dbReference type="SUPFAM" id="SSF56219">
    <property type="entry name" value="DNase I-like"/>
    <property type="match status" value="1"/>
</dbReference>
<reference evidence="4" key="1">
    <citation type="journal article" date="2016" name="Nat. Commun.">
        <title>The Gonium pectorale genome demonstrates co-option of cell cycle regulation during the evolution of multicellularity.</title>
        <authorList>
            <person name="Hanschen E.R."/>
            <person name="Marriage T.N."/>
            <person name="Ferris P.J."/>
            <person name="Hamaji T."/>
            <person name="Toyoda A."/>
            <person name="Fujiyama A."/>
            <person name="Neme R."/>
            <person name="Noguchi H."/>
            <person name="Minakuchi Y."/>
            <person name="Suzuki M."/>
            <person name="Kawai-Toyooka H."/>
            <person name="Smith D.R."/>
            <person name="Sparks H."/>
            <person name="Anderson J."/>
            <person name="Bakaric R."/>
            <person name="Luria V."/>
            <person name="Karger A."/>
            <person name="Kirschner M.W."/>
            <person name="Durand P.M."/>
            <person name="Michod R.E."/>
            <person name="Nozaki H."/>
            <person name="Olson B.J."/>
        </authorList>
    </citation>
    <scope>NUCLEOTIDE SEQUENCE [LARGE SCALE GENOMIC DNA]</scope>
    <source>
        <strain evidence="4">NIES-2863</strain>
    </source>
</reference>
<dbReference type="InterPro" id="IPR036691">
    <property type="entry name" value="Endo/exonu/phosph_ase_sf"/>
</dbReference>
<name>A0A150GGX2_GONPE</name>
<dbReference type="InterPro" id="IPR005135">
    <property type="entry name" value="Endo/exonuclease/phosphatase"/>
</dbReference>
<evidence type="ECO:0000259" key="2">
    <source>
        <dbReference type="Pfam" id="PF03372"/>
    </source>
</evidence>
<dbReference type="Pfam" id="PF03372">
    <property type="entry name" value="Exo_endo_phos"/>
    <property type="match status" value="1"/>
</dbReference>
<evidence type="ECO:0000256" key="1">
    <source>
        <dbReference type="SAM" id="MobiDB-lite"/>
    </source>
</evidence>
<sequence length="674" mass="67718">MCYNILADTYAQHFAPKLYRDVPRRCLEWSARRSLLLAEIRHWAPDVVCLQEVQHWRELEQEMQAAGYEGRFLRRTGRRRDGCATFWRADRLRARALTRLEFAPLGLDDNVALLLSLEPRADAPPPGSGAGAGGCSSSTGTGSALDRRAAEALSRVRLLVATTHITFDPAKGDVKLGQPSSRREPLQTLVVVTGDFNSTAGSPIYQFVARGSLDLSATTRKKLSGQLHGVCHTQYKPISEVQQLHAQQLAAAAAASAAASAAAAAAPPVTVTATASSPPPTPMAAAGAAPTSPRGADDIAAAAVAAAVAVGEGAAAAAAQLSRQLSSRLSAGSTGSGGGGSKGGGGPLDAPLAAFQRAISERWSDRELRTAMGEQYALALGGGLAAVAPPPAAGVHLPPRGSLPVLAECAAASAAELAAVAMTSAGMTSATSAAAATVTAAAAGRPLGRHHSVPAASLSSRISAECAAAAAAAVASDAAQALLQPPLPPAGSSLAQGGGGDGSLVIRHPLQLRSSYLEVAAAEPAFTSIHSGFAGTVDFIWYTGEALLEQQQGCEARSSALAAAHAGGCGAAGGCTASARCPGAEGAGPVVGADAASEGADALAVAGAAGAAGAEAAEAEAEAEAPPRFELVPVAVLQPPPLDSLPRGLPAVGWGSDHISIVTQFELRPIGRPE</sequence>
<feature type="compositionally biased region" description="Low complexity" evidence="1">
    <location>
        <begin position="283"/>
        <end position="292"/>
    </location>
</feature>
<feature type="domain" description="Endonuclease/exonuclease/phosphatase" evidence="2">
    <location>
        <begin position="27"/>
        <end position="226"/>
    </location>
</feature>
<dbReference type="AlphaFoldDB" id="A0A150GGX2"/>
<keyword evidence="4" id="KW-1185">Reference proteome</keyword>
<evidence type="ECO:0000313" key="4">
    <source>
        <dbReference type="Proteomes" id="UP000075714"/>
    </source>
</evidence>
<dbReference type="Gene3D" id="3.60.10.10">
    <property type="entry name" value="Endonuclease/exonuclease/phosphatase"/>
    <property type="match status" value="2"/>
</dbReference>
<organism evidence="3 4">
    <name type="scientific">Gonium pectorale</name>
    <name type="common">Green alga</name>
    <dbReference type="NCBI Taxonomy" id="33097"/>
    <lineage>
        <taxon>Eukaryota</taxon>
        <taxon>Viridiplantae</taxon>
        <taxon>Chlorophyta</taxon>
        <taxon>core chlorophytes</taxon>
        <taxon>Chlorophyceae</taxon>
        <taxon>CS clade</taxon>
        <taxon>Chlamydomonadales</taxon>
        <taxon>Volvocaceae</taxon>
        <taxon>Gonium</taxon>
    </lineage>
</organism>
<evidence type="ECO:0000313" key="3">
    <source>
        <dbReference type="EMBL" id="KXZ49029.1"/>
    </source>
</evidence>
<dbReference type="EMBL" id="LSYV01000024">
    <property type="protein sequence ID" value="KXZ49029.1"/>
    <property type="molecule type" value="Genomic_DNA"/>
</dbReference>
<feature type="region of interest" description="Disordered" evidence="1">
    <location>
        <begin position="122"/>
        <end position="143"/>
    </location>
</feature>
<dbReference type="Proteomes" id="UP000075714">
    <property type="component" value="Unassembled WGS sequence"/>
</dbReference>
<dbReference type="OrthoDB" id="428734at2759"/>
<dbReference type="PANTHER" id="PTHR12121">
    <property type="entry name" value="CARBON CATABOLITE REPRESSOR PROTEIN 4"/>
    <property type="match status" value="1"/>
</dbReference>
<dbReference type="InterPro" id="IPR050410">
    <property type="entry name" value="CCR4/nocturin_mRNA_transcr"/>
</dbReference>